<dbReference type="GO" id="GO:0022857">
    <property type="term" value="F:transmembrane transporter activity"/>
    <property type="evidence" value="ECO:0007669"/>
    <property type="project" value="InterPro"/>
</dbReference>
<feature type="transmembrane region" description="Helical" evidence="1">
    <location>
        <begin position="68"/>
        <end position="86"/>
    </location>
</feature>
<reference evidence="2 3" key="1">
    <citation type="submission" date="2012-01" db="EMBL/GenBank/DDBJ databases">
        <title>Improved High-Quality Draft sequence of Metallosphaera yellowstonensis MK1.</title>
        <authorList>
            <consortium name="US DOE Joint Genome Institute"/>
            <person name="Lucas S."/>
            <person name="Han J."/>
            <person name="Cheng J.-F."/>
            <person name="Goodwin L."/>
            <person name="Pitluck S."/>
            <person name="Peters L."/>
            <person name="Teshima H."/>
            <person name="Detter J.C."/>
            <person name="Han C."/>
            <person name="Tapia R."/>
            <person name="Land M."/>
            <person name="Hauser L."/>
            <person name="Kyrpides N."/>
            <person name="Kozubal M."/>
            <person name="Macur R.E."/>
            <person name="Jay Z."/>
            <person name="Inskeep W."/>
            <person name="Woyke T."/>
        </authorList>
    </citation>
    <scope>NUCLEOTIDE SEQUENCE [LARGE SCALE GENOMIC DNA]</scope>
    <source>
        <strain evidence="2 3">MK1</strain>
    </source>
</reference>
<feature type="transmembrane region" description="Helical" evidence="1">
    <location>
        <begin position="283"/>
        <end position="303"/>
    </location>
</feature>
<feature type="transmembrane region" description="Helical" evidence="1">
    <location>
        <begin position="167"/>
        <end position="188"/>
    </location>
</feature>
<dbReference type="OrthoDB" id="56622at2157"/>
<dbReference type="Gene3D" id="1.20.1250.20">
    <property type="entry name" value="MFS general substrate transporter like domains"/>
    <property type="match status" value="2"/>
</dbReference>
<dbReference type="SUPFAM" id="SSF103473">
    <property type="entry name" value="MFS general substrate transporter"/>
    <property type="match status" value="1"/>
</dbReference>
<feature type="transmembrane region" description="Helical" evidence="1">
    <location>
        <begin position="208"/>
        <end position="233"/>
    </location>
</feature>
<proteinExistence type="predicted"/>
<keyword evidence="3" id="KW-1185">Reference proteome</keyword>
<protein>
    <submittedName>
        <fullName evidence="2">Arabinose efflux permease family protein</fullName>
    </submittedName>
</protein>
<dbReference type="AlphaFoldDB" id="H2C790"/>
<keyword evidence="1" id="KW-1133">Transmembrane helix</keyword>
<keyword evidence="1" id="KW-0472">Membrane</keyword>
<name>H2C790_9CREN</name>
<sequence>MNSFSWLLASRVTRSIGIMFVTLSSSLYLSALGLVPVQVGLVFLGVTAYIAGFSMGMGMLGDRIGYRTVLVIADVMPAAAILALALSRSVDVVIPAVIIAGLGGTAGGARGAFSPGLTALIARNWRDERERVEKMGKVTSASSLAGVGGGVLLSLHDYMPFGNINDYRVLFALASVLLIASASFLLRVEERKGERKTTRFMRRASLNYISRVVLSNTLSGAGLGLAIPLLPLWFKLRFGATPTEIGIIFSLSGLFTALGSLSATRIRFDPLKVASFTRLMNGLLLVTMAFSPLLPLAGGLYVMRGLNAGMGMPNRTAVNVRGVSEEDFGTASSLQGVATRLSQTTSGLSGYLMEEGVYLPLEIGGLLQMLGGVVYYLALESRARGVDGRGREGRTVEPGQK</sequence>
<dbReference type="PANTHER" id="PTHR23520">
    <property type="entry name" value="TRANSPORTER, PUTATIVE (AFU_ORTHOLOGUE AFUA_3G04000)-RELATED"/>
    <property type="match status" value="1"/>
</dbReference>
<evidence type="ECO:0000313" key="3">
    <source>
        <dbReference type="Proteomes" id="UP000003980"/>
    </source>
</evidence>
<dbReference type="PANTHER" id="PTHR23520:SF5">
    <property type="entry name" value="TRANSPORTER, PUTATIVE (AFU_ORTHOLOGUE AFUA_3G04000)-RELATED"/>
    <property type="match status" value="1"/>
</dbReference>
<dbReference type="Proteomes" id="UP000003980">
    <property type="component" value="Unassembled WGS sequence"/>
</dbReference>
<dbReference type="InterPro" id="IPR011701">
    <property type="entry name" value="MFS"/>
</dbReference>
<dbReference type="EMBL" id="JH597770">
    <property type="protein sequence ID" value="EHP68016.1"/>
    <property type="molecule type" value="Genomic_DNA"/>
</dbReference>
<dbReference type="STRING" id="671065.MetMK1DRAFT_00024390"/>
<feature type="transmembrane region" description="Helical" evidence="1">
    <location>
        <begin position="134"/>
        <end position="155"/>
    </location>
</feature>
<evidence type="ECO:0000313" key="2">
    <source>
        <dbReference type="EMBL" id="EHP68016.1"/>
    </source>
</evidence>
<gene>
    <name evidence="2" type="ORF">MetMK1DRAFT_00024390</name>
</gene>
<feature type="transmembrane region" description="Helical" evidence="1">
    <location>
        <begin position="245"/>
        <end position="263"/>
    </location>
</feature>
<accession>H2C790</accession>
<evidence type="ECO:0000256" key="1">
    <source>
        <dbReference type="SAM" id="Phobius"/>
    </source>
</evidence>
<organism evidence="2 3">
    <name type="scientific">Metallosphaera yellowstonensis MK1</name>
    <dbReference type="NCBI Taxonomy" id="671065"/>
    <lineage>
        <taxon>Archaea</taxon>
        <taxon>Thermoproteota</taxon>
        <taxon>Thermoprotei</taxon>
        <taxon>Sulfolobales</taxon>
        <taxon>Sulfolobaceae</taxon>
        <taxon>Metallosphaera</taxon>
    </lineage>
</organism>
<dbReference type="eggNOG" id="arCOG00132">
    <property type="taxonomic scope" value="Archaea"/>
</dbReference>
<feature type="transmembrane region" description="Helical" evidence="1">
    <location>
        <begin position="12"/>
        <end position="31"/>
    </location>
</feature>
<feature type="transmembrane region" description="Helical" evidence="1">
    <location>
        <begin position="37"/>
        <end position="56"/>
    </location>
</feature>
<dbReference type="HOGENOM" id="CLU_025894_3_0_2"/>
<dbReference type="RefSeq" id="WP_009074009.1">
    <property type="nucleotide sequence ID" value="NZ_JH597770.1"/>
</dbReference>
<feature type="transmembrane region" description="Helical" evidence="1">
    <location>
        <begin position="92"/>
        <end position="113"/>
    </location>
</feature>
<dbReference type="Pfam" id="PF07690">
    <property type="entry name" value="MFS_1"/>
    <property type="match status" value="2"/>
</dbReference>
<keyword evidence="1" id="KW-0812">Transmembrane</keyword>
<dbReference type="InterPro" id="IPR036259">
    <property type="entry name" value="MFS_trans_sf"/>
</dbReference>
<feature type="transmembrane region" description="Helical" evidence="1">
    <location>
        <begin position="357"/>
        <end position="379"/>
    </location>
</feature>